<organism evidence="2 3">
    <name type="scientific">Halobium palmae</name>
    <dbReference type="NCBI Taxonomy" id="1776492"/>
    <lineage>
        <taxon>Archaea</taxon>
        <taxon>Methanobacteriati</taxon>
        <taxon>Methanobacteriota</taxon>
        <taxon>Stenosarchaea group</taxon>
        <taxon>Halobacteria</taxon>
        <taxon>Halobacteriales</taxon>
        <taxon>Haloferacaceae</taxon>
        <taxon>Halobium</taxon>
    </lineage>
</organism>
<feature type="compositionally biased region" description="Basic and acidic residues" evidence="1">
    <location>
        <begin position="12"/>
        <end position="22"/>
    </location>
</feature>
<name>A0ABD5RYF8_9EURY</name>
<protein>
    <submittedName>
        <fullName evidence="2">Uncharacterized protein</fullName>
    </submittedName>
</protein>
<dbReference type="EMBL" id="JBHSWU010000142">
    <property type="protein sequence ID" value="MFC6724292.1"/>
    <property type="molecule type" value="Genomic_DNA"/>
</dbReference>
<evidence type="ECO:0000313" key="3">
    <source>
        <dbReference type="Proteomes" id="UP001596328"/>
    </source>
</evidence>
<dbReference type="Proteomes" id="UP001596328">
    <property type="component" value="Unassembled WGS sequence"/>
</dbReference>
<feature type="compositionally biased region" description="Acidic residues" evidence="1">
    <location>
        <begin position="1"/>
        <end position="11"/>
    </location>
</feature>
<sequence length="72" mass="7950">MGESEDGIDPGDDYRHRDGSREIVFETSEGRVLTVREYPSVDAFRDAVEGAEHVGVDPDVAGLPDVDGFRRE</sequence>
<evidence type="ECO:0000256" key="1">
    <source>
        <dbReference type="SAM" id="MobiDB-lite"/>
    </source>
</evidence>
<feature type="region of interest" description="Disordered" evidence="1">
    <location>
        <begin position="1"/>
        <end position="22"/>
    </location>
</feature>
<comment type="caution">
    <text evidence="2">The sequence shown here is derived from an EMBL/GenBank/DDBJ whole genome shotgun (WGS) entry which is preliminary data.</text>
</comment>
<keyword evidence="3" id="KW-1185">Reference proteome</keyword>
<dbReference type="AlphaFoldDB" id="A0ABD5RYF8"/>
<proteinExistence type="predicted"/>
<reference evidence="2 3" key="1">
    <citation type="journal article" date="2019" name="Int. J. Syst. Evol. Microbiol.">
        <title>The Global Catalogue of Microorganisms (GCM) 10K type strain sequencing project: providing services to taxonomists for standard genome sequencing and annotation.</title>
        <authorList>
            <consortium name="The Broad Institute Genomics Platform"/>
            <consortium name="The Broad Institute Genome Sequencing Center for Infectious Disease"/>
            <person name="Wu L."/>
            <person name="Ma J."/>
        </authorList>
    </citation>
    <scope>NUCLEOTIDE SEQUENCE [LARGE SCALE GENOMIC DNA]</scope>
    <source>
        <strain evidence="2 3">NBRC 111368</strain>
    </source>
</reference>
<gene>
    <name evidence="2" type="ORF">ACFQE1_07875</name>
</gene>
<accession>A0ABD5RYF8</accession>
<evidence type="ECO:0000313" key="2">
    <source>
        <dbReference type="EMBL" id="MFC6724292.1"/>
    </source>
</evidence>